<dbReference type="InterPro" id="IPR040372">
    <property type="entry name" value="YaeB-like"/>
</dbReference>
<reference evidence="4" key="1">
    <citation type="journal article" date="2016" name="Genome Announc.">
        <title>Draft Genome Sequence of the Syntrophic Lactate-Degrading Bacterium Tepidanaerobacter syntrophicus JLT.</title>
        <authorList>
            <person name="Matsuura N."/>
            <person name="Ohashi A."/>
            <person name="Tourlousse D.M."/>
            <person name="Sekiguchi Y."/>
        </authorList>
    </citation>
    <scope>NUCLEOTIDE SEQUENCE [LARGE SCALE GENOMIC DNA]</scope>
    <source>
        <strain evidence="4">JL</strain>
    </source>
</reference>
<evidence type="ECO:0000256" key="1">
    <source>
        <dbReference type="ARBA" id="ARBA00022691"/>
    </source>
</evidence>
<name>A0A0U9HG23_9FIRM</name>
<feature type="domain" description="TsaA-like" evidence="3">
    <location>
        <begin position="5"/>
        <end position="136"/>
    </location>
</feature>
<keyword evidence="4" id="KW-0489">Methyltransferase</keyword>
<dbReference type="InterPro" id="IPR023368">
    <property type="entry name" value="UPF0066_cons_site"/>
</dbReference>
<keyword evidence="1" id="KW-0949">S-adenosyl-L-methionine</keyword>
<protein>
    <submittedName>
        <fullName evidence="4">tRNA-Thr(GGU) m(6)t(6)A37 methyltransferase TsaA</fullName>
    </submittedName>
</protein>
<keyword evidence="4" id="KW-0808">Transferase</keyword>
<dbReference type="SUPFAM" id="SSF118196">
    <property type="entry name" value="YaeB-like"/>
    <property type="match status" value="1"/>
</dbReference>
<dbReference type="Gene3D" id="2.40.30.70">
    <property type="entry name" value="YaeB-like"/>
    <property type="match status" value="1"/>
</dbReference>
<dbReference type="EMBL" id="DF977002">
    <property type="protein sequence ID" value="GAQ25626.1"/>
    <property type="molecule type" value="Genomic_DNA"/>
</dbReference>
<dbReference type="STRING" id="224999.GCA_001485475_01656"/>
<dbReference type="AlphaFoldDB" id="A0A0U9HG23"/>
<dbReference type="GO" id="GO:0032259">
    <property type="term" value="P:methylation"/>
    <property type="evidence" value="ECO:0007669"/>
    <property type="project" value="UniProtKB-KW"/>
</dbReference>
<gene>
    <name evidence="4" type="ORF">TSYNT_8155</name>
</gene>
<dbReference type="PROSITE" id="PS51668">
    <property type="entry name" value="TSAA_2"/>
    <property type="match status" value="1"/>
</dbReference>
<dbReference type="InterPro" id="IPR036413">
    <property type="entry name" value="YaeB-like_sf"/>
</dbReference>
<comment type="similarity">
    <text evidence="2">Belongs to the tRNA methyltransferase O family.</text>
</comment>
<organism evidence="4">
    <name type="scientific">Tepidanaerobacter syntrophicus</name>
    <dbReference type="NCBI Taxonomy" id="224999"/>
    <lineage>
        <taxon>Bacteria</taxon>
        <taxon>Bacillati</taxon>
        <taxon>Bacillota</taxon>
        <taxon>Clostridia</taxon>
        <taxon>Thermosediminibacterales</taxon>
        <taxon>Tepidanaerobacteraceae</taxon>
        <taxon>Tepidanaerobacter</taxon>
    </lineage>
</organism>
<dbReference type="NCBIfam" id="TIGR00104">
    <property type="entry name" value="tRNA_TsaA"/>
    <property type="match status" value="1"/>
</dbReference>
<proteinExistence type="inferred from homology"/>
<evidence type="ECO:0000313" key="5">
    <source>
        <dbReference type="Proteomes" id="UP000062160"/>
    </source>
</evidence>
<accession>A0A0U9HG23</accession>
<dbReference type="Pfam" id="PF01980">
    <property type="entry name" value="TrmO_N"/>
    <property type="match status" value="1"/>
</dbReference>
<dbReference type="Proteomes" id="UP000062160">
    <property type="component" value="Unassembled WGS sequence"/>
</dbReference>
<keyword evidence="5" id="KW-1185">Reference proteome</keyword>
<dbReference type="RefSeq" id="WP_059033033.1">
    <property type="nucleotide sequence ID" value="NZ_DF977002.1"/>
</dbReference>
<dbReference type="PROSITE" id="PS01318">
    <property type="entry name" value="TSAA_1"/>
    <property type="match status" value="1"/>
</dbReference>
<dbReference type="InterPro" id="IPR036414">
    <property type="entry name" value="YaeB_N_sf"/>
</dbReference>
<dbReference type="GO" id="GO:0008168">
    <property type="term" value="F:methyltransferase activity"/>
    <property type="evidence" value="ECO:0007669"/>
    <property type="project" value="UniProtKB-KW"/>
</dbReference>
<dbReference type="OrthoDB" id="9804309at2"/>
<dbReference type="PANTHER" id="PTHR12818">
    <property type="entry name" value="TRNA (ADENINE(37)-N6)-METHYLTRANSFERASE"/>
    <property type="match status" value="1"/>
</dbReference>
<dbReference type="InterPro" id="IPR023370">
    <property type="entry name" value="TrmO-like_N"/>
</dbReference>
<dbReference type="CDD" id="cd09281">
    <property type="entry name" value="UPF0066"/>
    <property type="match status" value="1"/>
</dbReference>
<sequence length="144" mass="16094">MEILMKPIGYIRSPYKDKTAAPKQGTPSEGTTAAIEILEEYKEGIADIKEGEYGIILFYFHKSEGYKLTTLSAKSNKIMGVFSTRSPNRPNGIGMSIVRFIKKENNRLIFEGVDMLDGTPVLDIKPYSKELCPKDIAPPKDFLS</sequence>
<evidence type="ECO:0000256" key="2">
    <source>
        <dbReference type="ARBA" id="ARBA00033753"/>
    </source>
</evidence>
<dbReference type="PANTHER" id="PTHR12818:SF0">
    <property type="entry name" value="TRNA (ADENINE(37)-N6)-METHYLTRANSFERASE"/>
    <property type="match status" value="1"/>
</dbReference>
<evidence type="ECO:0000259" key="3">
    <source>
        <dbReference type="PROSITE" id="PS51668"/>
    </source>
</evidence>
<evidence type="ECO:0000313" key="4">
    <source>
        <dbReference type="EMBL" id="GAQ25626.1"/>
    </source>
</evidence>